<sequence length="574" mass="64574">MHLSLLAALIFSILSILSVNALDEVFPHVNSESFDHGAYGPYPNRSYITEPKLTSPRLNIQQWDSRCHDGLYIMTCLRGDDVDIKGQSPMIHDTNGSLVWMNSTYGETFGHGVQRYKGQDYLTFWQGDDSVHGHGEGIYFMLDSNYREAYRFSAGNGRLGDLHEFRITEDGTALVTQYRYEKGQWGDESPKPQGYIWDSVFQEIDIESNTVLFEWHAYDHFDINTSDFPSGSTGRTQFSGYDFFHINSVDKDALGNYLLSSRYYQCVIYVDGKTNETLWQLGGKANSFTDLSGGQATKFGWQHDARWTSDHSGITLFDNGARYDLKPDVDASRGVHIALDLKAMTAAVKQSYVNPRNIISASQGSMQTLPSGNVLLGYGYNAAWTEFAVDGEALCDVHIGSQDSFNTGAVQTYKVLKHAWVGLPLTKPKAEFVDGWVHMSWNGATEVKKWIVQGGNSTLLDSKWALGELEFDKAGFETSVRIDCARWRFIRVRGVNEEGSVLGESEPVPVDCQYEHPGMRKFTYVEERPLSSTWAGKVLEISMVSIGGGAVYSLWQWRLRRDTYAAIQDLRAWA</sequence>
<dbReference type="KEGG" id="mbe:MBM_06916"/>
<dbReference type="OrthoDB" id="5427350at2759"/>
<dbReference type="InterPro" id="IPR039535">
    <property type="entry name" value="ASST-like"/>
</dbReference>
<dbReference type="GeneID" id="18762851"/>
<accession>K1WBL0</accession>
<dbReference type="PANTHER" id="PTHR35340">
    <property type="entry name" value="PQQ ENZYME REPEAT PROTEIN-RELATED"/>
    <property type="match status" value="1"/>
</dbReference>
<dbReference type="InParanoid" id="K1WBL0"/>
<keyword evidence="3" id="KW-1185">Reference proteome</keyword>
<dbReference type="HOGENOM" id="CLU_018249_0_1_1"/>
<dbReference type="Proteomes" id="UP000006753">
    <property type="component" value="Unassembled WGS sequence"/>
</dbReference>
<dbReference type="RefSeq" id="XP_007294805.1">
    <property type="nucleotide sequence ID" value="XM_007294743.1"/>
</dbReference>
<gene>
    <name evidence="2" type="ORF">MBM_06916</name>
</gene>
<dbReference type="Pfam" id="PF14269">
    <property type="entry name" value="Arylsulfotran_2"/>
    <property type="match status" value="1"/>
</dbReference>
<name>K1WBL0_MARBU</name>
<feature type="chain" id="PRO_5003852770" description="Arylsulfotransferase" evidence="1">
    <location>
        <begin position="22"/>
        <end position="574"/>
    </location>
</feature>
<evidence type="ECO:0000313" key="3">
    <source>
        <dbReference type="Proteomes" id="UP000006753"/>
    </source>
</evidence>
<dbReference type="EMBL" id="JH921444">
    <property type="protein sequence ID" value="EKD14705.1"/>
    <property type="molecule type" value="Genomic_DNA"/>
</dbReference>
<proteinExistence type="predicted"/>
<evidence type="ECO:0008006" key="4">
    <source>
        <dbReference type="Google" id="ProtNLM"/>
    </source>
</evidence>
<dbReference type="OMA" id="WIWDGTF"/>
<dbReference type="STRING" id="1072389.K1WBL0"/>
<dbReference type="AlphaFoldDB" id="K1WBL0"/>
<organism evidence="2 3">
    <name type="scientific">Marssonina brunnea f. sp. multigermtubi (strain MB_m1)</name>
    <name type="common">Marssonina leaf spot fungus</name>
    <dbReference type="NCBI Taxonomy" id="1072389"/>
    <lineage>
        <taxon>Eukaryota</taxon>
        <taxon>Fungi</taxon>
        <taxon>Dikarya</taxon>
        <taxon>Ascomycota</taxon>
        <taxon>Pezizomycotina</taxon>
        <taxon>Leotiomycetes</taxon>
        <taxon>Helotiales</taxon>
        <taxon>Drepanopezizaceae</taxon>
        <taxon>Drepanopeziza</taxon>
    </lineage>
</organism>
<dbReference type="eggNOG" id="ENOG502QPU9">
    <property type="taxonomic scope" value="Eukaryota"/>
</dbReference>
<reference evidence="2 3" key="1">
    <citation type="journal article" date="2012" name="BMC Genomics">
        <title>Sequencing the genome of Marssonina brunnea reveals fungus-poplar co-evolution.</title>
        <authorList>
            <person name="Zhu S."/>
            <person name="Cao Y.-Z."/>
            <person name="Jiang C."/>
            <person name="Tan B.-Y."/>
            <person name="Wang Z."/>
            <person name="Feng S."/>
            <person name="Zhang L."/>
            <person name="Su X.-H."/>
            <person name="Brejova B."/>
            <person name="Vinar T."/>
            <person name="Xu M."/>
            <person name="Wang M.-X."/>
            <person name="Zhang S.-G."/>
            <person name="Huang M.-R."/>
            <person name="Wu R."/>
            <person name="Zhou Y."/>
        </authorList>
    </citation>
    <scope>NUCLEOTIDE SEQUENCE [LARGE SCALE GENOMIC DNA]</scope>
    <source>
        <strain evidence="2 3">MB_m1</strain>
    </source>
</reference>
<evidence type="ECO:0000313" key="2">
    <source>
        <dbReference type="EMBL" id="EKD14705.1"/>
    </source>
</evidence>
<protein>
    <recommendedName>
        <fullName evidence="4">Arylsulfotransferase</fullName>
    </recommendedName>
</protein>
<keyword evidence="1" id="KW-0732">Signal</keyword>
<feature type="signal peptide" evidence="1">
    <location>
        <begin position="1"/>
        <end position="21"/>
    </location>
</feature>
<dbReference type="InterPro" id="IPR053143">
    <property type="entry name" value="Arylsulfate_ST"/>
</dbReference>
<evidence type="ECO:0000256" key="1">
    <source>
        <dbReference type="SAM" id="SignalP"/>
    </source>
</evidence>
<dbReference type="PANTHER" id="PTHR35340:SF5">
    <property type="entry name" value="ASST-DOMAIN-CONTAINING PROTEIN"/>
    <property type="match status" value="1"/>
</dbReference>